<evidence type="ECO:0000313" key="2">
    <source>
        <dbReference type="Proteomes" id="UP000237056"/>
    </source>
</evidence>
<gene>
    <name evidence="1" type="ORF">Q361_11515</name>
</gene>
<dbReference type="Proteomes" id="UP000237056">
    <property type="component" value="Unassembled WGS sequence"/>
</dbReference>
<organism evidence="1 2">
    <name type="scientific">Flavobacterium croceum DSM 17960</name>
    <dbReference type="NCBI Taxonomy" id="1121886"/>
    <lineage>
        <taxon>Bacteria</taxon>
        <taxon>Pseudomonadati</taxon>
        <taxon>Bacteroidota</taxon>
        <taxon>Flavobacteriia</taxon>
        <taxon>Flavobacteriales</taxon>
        <taxon>Flavobacteriaceae</taxon>
        <taxon>Flavobacterium</taxon>
    </lineage>
</organism>
<name>A0A2S4N5K7_9FLAO</name>
<dbReference type="AlphaFoldDB" id="A0A2S4N5K7"/>
<comment type="caution">
    <text evidence="1">The sequence shown here is derived from an EMBL/GenBank/DDBJ whole genome shotgun (WGS) entry which is preliminary data.</text>
</comment>
<sequence length="60" mass="6255">MNLENLNLVELNAQEVSNIDGGDYPGYSFFLGVKDGFCSSCLQIAGALAGIGDGIRAGMK</sequence>
<dbReference type="RefSeq" id="WP_211290378.1">
    <property type="nucleotide sequence ID" value="NZ_PQNY01000015.1"/>
</dbReference>
<accession>A0A2S4N5K7</accession>
<reference evidence="1 2" key="1">
    <citation type="submission" date="2018-01" db="EMBL/GenBank/DDBJ databases">
        <title>Genomic Encyclopedia of Type Strains, Phase I: the one thousand microbial genomes (KMG-I) project.</title>
        <authorList>
            <person name="Goeker M."/>
        </authorList>
    </citation>
    <scope>NUCLEOTIDE SEQUENCE [LARGE SCALE GENOMIC DNA]</scope>
    <source>
        <strain evidence="1 2">DSM 17960</strain>
    </source>
</reference>
<protein>
    <submittedName>
        <fullName evidence="1">Uncharacterized protein</fullName>
    </submittedName>
</protein>
<evidence type="ECO:0000313" key="1">
    <source>
        <dbReference type="EMBL" id="POS01009.1"/>
    </source>
</evidence>
<dbReference type="EMBL" id="PQNY01000015">
    <property type="protein sequence ID" value="POS01009.1"/>
    <property type="molecule type" value="Genomic_DNA"/>
</dbReference>
<proteinExistence type="predicted"/>
<keyword evidence="2" id="KW-1185">Reference proteome</keyword>